<evidence type="ECO:0000313" key="2">
    <source>
        <dbReference type="Proteomes" id="UP001062846"/>
    </source>
</evidence>
<name>A0ACC0NFZ6_RHOML</name>
<dbReference type="EMBL" id="CM046393">
    <property type="protein sequence ID" value="KAI8552115.1"/>
    <property type="molecule type" value="Genomic_DNA"/>
</dbReference>
<comment type="caution">
    <text evidence="1">The sequence shown here is derived from an EMBL/GenBank/DDBJ whole genome shotgun (WGS) entry which is preliminary data.</text>
</comment>
<dbReference type="Proteomes" id="UP001062846">
    <property type="component" value="Chromosome 6"/>
</dbReference>
<accession>A0ACC0NFZ6</accession>
<evidence type="ECO:0000313" key="1">
    <source>
        <dbReference type="EMBL" id="KAI8552115.1"/>
    </source>
</evidence>
<protein>
    <submittedName>
        <fullName evidence="1">Uncharacterized protein</fullName>
    </submittedName>
</protein>
<gene>
    <name evidence="1" type="ORF">RHMOL_Rhmol06G0239900</name>
</gene>
<reference evidence="1" key="1">
    <citation type="submission" date="2022-02" db="EMBL/GenBank/DDBJ databases">
        <title>Plant Genome Project.</title>
        <authorList>
            <person name="Zhang R.-G."/>
        </authorList>
    </citation>
    <scope>NUCLEOTIDE SEQUENCE</scope>
    <source>
        <strain evidence="1">AT1</strain>
    </source>
</reference>
<organism evidence="1 2">
    <name type="scientific">Rhododendron molle</name>
    <name type="common">Chinese azalea</name>
    <name type="synonym">Azalea mollis</name>
    <dbReference type="NCBI Taxonomy" id="49168"/>
    <lineage>
        <taxon>Eukaryota</taxon>
        <taxon>Viridiplantae</taxon>
        <taxon>Streptophyta</taxon>
        <taxon>Embryophyta</taxon>
        <taxon>Tracheophyta</taxon>
        <taxon>Spermatophyta</taxon>
        <taxon>Magnoliopsida</taxon>
        <taxon>eudicotyledons</taxon>
        <taxon>Gunneridae</taxon>
        <taxon>Pentapetalae</taxon>
        <taxon>asterids</taxon>
        <taxon>Ericales</taxon>
        <taxon>Ericaceae</taxon>
        <taxon>Ericoideae</taxon>
        <taxon>Rhodoreae</taxon>
        <taxon>Rhododendron</taxon>
    </lineage>
</organism>
<sequence length="293" mass="30701">MTPSMVVVAMKVGEAEEGEEDKEAEADKVVEETKEAEAEDMKADKEAEETKEEEADKAAEDKSPVQAFPTQLSPQNLPRVPSSKVIRFLKSYARSQIFSSTPNYIIKDDIRHITISSWISLSSPVLLLVPSAVAEETTSKEVKKEEESEESNQFGGPGRPCRLGCCGGFLHGRCRRCCGIRNANEASQFTQAQAKAQTENVEVADTNYGGGGWGGHGGYGGGGWGGGRGGGGWGGGWVGANGGGYGGGGWGGGRGGGCRFGCCGYGGGYRGGCRYCCASAAEALNFVQNEAKP</sequence>
<proteinExistence type="predicted"/>
<keyword evidence="2" id="KW-1185">Reference proteome</keyword>